<accession>A0A5B0M819</accession>
<evidence type="ECO:0000313" key="2">
    <source>
        <dbReference type="Proteomes" id="UP000325313"/>
    </source>
</evidence>
<proteinExistence type="predicted"/>
<reference evidence="1 2" key="1">
    <citation type="submission" date="2019-05" db="EMBL/GenBank/DDBJ databases">
        <title>Emergence of the Ug99 lineage of the wheat stem rust pathogen through somatic hybridization.</title>
        <authorList>
            <person name="Li F."/>
            <person name="Upadhyaya N.M."/>
            <person name="Sperschneider J."/>
            <person name="Matny O."/>
            <person name="Nguyen-Phuc H."/>
            <person name="Mago R."/>
            <person name="Raley C."/>
            <person name="Miller M.E."/>
            <person name="Silverstein K.A.T."/>
            <person name="Henningsen E."/>
            <person name="Hirsch C.D."/>
            <person name="Visser B."/>
            <person name="Pretorius Z.A."/>
            <person name="Steffenson B.J."/>
            <person name="Schwessinger B."/>
            <person name="Dodds P.N."/>
            <person name="Figueroa M."/>
        </authorList>
    </citation>
    <scope>NUCLEOTIDE SEQUENCE [LARGE SCALE GENOMIC DNA]</scope>
    <source>
        <strain evidence="1 2">Ug99</strain>
    </source>
</reference>
<comment type="caution">
    <text evidence="1">The sequence shown here is derived from an EMBL/GenBank/DDBJ whole genome shotgun (WGS) entry which is preliminary data.</text>
</comment>
<protein>
    <submittedName>
        <fullName evidence="1">Uncharacterized protein</fullName>
    </submittedName>
</protein>
<gene>
    <name evidence="1" type="ORF">PGTUg99_010908</name>
</gene>
<name>A0A5B0M819_PUCGR</name>
<dbReference type="EMBL" id="VDEP01000478">
    <property type="protein sequence ID" value="KAA1072516.1"/>
    <property type="molecule type" value="Genomic_DNA"/>
</dbReference>
<organism evidence="1 2">
    <name type="scientific">Puccinia graminis f. sp. tritici</name>
    <dbReference type="NCBI Taxonomy" id="56615"/>
    <lineage>
        <taxon>Eukaryota</taxon>
        <taxon>Fungi</taxon>
        <taxon>Dikarya</taxon>
        <taxon>Basidiomycota</taxon>
        <taxon>Pucciniomycotina</taxon>
        <taxon>Pucciniomycetes</taxon>
        <taxon>Pucciniales</taxon>
        <taxon>Pucciniaceae</taxon>
        <taxon>Puccinia</taxon>
    </lineage>
</organism>
<evidence type="ECO:0000313" key="1">
    <source>
        <dbReference type="EMBL" id="KAA1072516.1"/>
    </source>
</evidence>
<dbReference type="Proteomes" id="UP000325313">
    <property type="component" value="Unassembled WGS sequence"/>
</dbReference>
<sequence>MAGGPGSCARQGGKMTNDVIPCEQHPVLDFPPDHHHHLIHFTPHSRRDVYHLSTSVGPGLSWPEIIRKYLKHNPERALTAEIATTELALRLLLASADQEAVYDHDRVHLEDDPDSGHSLLPPLVRTEDKEAAQQHVAKLTASLAKHNTNEADHKLQSEQNAANIVISLGLYMSGEHEKCLQTIQKCTFVVPETVDLNFDKYDVIILVIGLAVKGKPWVSQVNLIDSS</sequence>
<dbReference type="AlphaFoldDB" id="A0A5B0M819"/>